<comment type="subcellular location">
    <subcellularLocation>
        <location evidence="1">Mitochondrion</location>
    </subcellularLocation>
</comment>
<comment type="caution">
    <text evidence="10">The sequence shown here is derived from an EMBL/GenBank/DDBJ whole genome shotgun (WGS) entry which is preliminary data.</text>
</comment>
<feature type="compositionally biased region" description="Polar residues" evidence="8">
    <location>
        <begin position="153"/>
        <end position="227"/>
    </location>
</feature>
<keyword evidence="7" id="KW-0496">Mitochondrion</keyword>
<dbReference type="GO" id="GO:0001682">
    <property type="term" value="P:tRNA 5'-leader removal"/>
    <property type="evidence" value="ECO:0007669"/>
    <property type="project" value="TreeGrafter"/>
</dbReference>
<protein>
    <recommendedName>
        <fullName evidence="9">PRORP domain-containing protein</fullName>
    </recommendedName>
</protein>
<evidence type="ECO:0000256" key="2">
    <source>
        <dbReference type="ARBA" id="ARBA00007626"/>
    </source>
</evidence>
<evidence type="ECO:0000256" key="7">
    <source>
        <dbReference type="ARBA" id="ARBA00023128"/>
    </source>
</evidence>
<keyword evidence="6" id="KW-0809">Transit peptide</keyword>
<dbReference type="PANTHER" id="PTHR13547">
    <property type="match status" value="1"/>
</dbReference>
<evidence type="ECO:0000259" key="9">
    <source>
        <dbReference type="Pfam" id="PF16953"/>
    </source>
</evidence>
<comment type="similarity">
    <text evidence="2">Belongs to the PPR family. P subfamily.</text>
</comment>
<evidence type="ECO:0000256" key="1">
    <source>
        <dbReference type="ARBA" id="ARBA00004173"/>
    </source>
</evidence>
<evidence type="ECO:0000313" key="11">
    <source>
        <dbReference type="Proteomes" id="UP001177140"/>
    </source>
</evidence>
<keyword evidence="11" id="KW-1185">Reference proteome</keyword>
<keyword evidence="4" id="KW-0378">Hydrolase</keyword>
<gene>
    <name evidence="10" type="ORF">MKW94_014058</name>
</gene>
<dbReference type="Gene3D" id="3.40.50.11980">
    <property type="match status" value="1"/>
</dbReference>
<proteinExistence type="inferred from homology"/>
<feature type="non-terminal residue" evidence="10">
    <location>
        <position position="1"/>
    </location>
</feature>
<dbReference type="Pfam" id="PF16953">
    <property type="entry name" value="PRORP"/>
    <property type="match status" value="1"/>
</dbReference>
<dbReference type="GO" id="GO:0046872">
    <property type="term" value="F:metal ion binding"/>
    <property type="evidence" value="ECO:0007669"/>
    <property type="project" value="UniProtKB-KW"/>
</dbReference>
<evidence type="ECO:0000256" key="5">
    <source>
        <dbReference type="ARBA" id="ARBA00022833"/>
    </source>
</evidence>
<dbReference type="GO" id="GO:0005739">
    <property type="term" value="C:mitochondrion"/>
    <property type="evidence" value="ECO:0007669"/>
    <property type="project" value="UniProtKB-SubCell"/>
</dbReference>
<dbReference type="Proteomes" id="UP001177140">
    <property type="component" value="Unassembled WGS sequence"/>
</dbReference>
<evidence type="ECO:0000256" key="8">
    <source>
        <dbReference type="SAM" id="MobiDB-lite"/>
    </source>
</evidence>
<sequence>LNRVVNWARQMSPSKKMPLIILHSRRVYGGPAEKPINKKLIESWQKAGALYATPVGSNDDWYWLFAAVSCNSLLVTNDEMRDHLFQLLGTNFFPRWKEKHQVRLSVSSEKGLTFHMPPPYSIVIQESEGGSWHVPTVTGDDIENPRQWVCATRASSSVAPPSTKGSTVAPPSTKGSTVSPPPTKGSTVAPPSTKGSTDAPPSTKGSTVSPPSTKGSTVSPPKGSTISLAEKTLRKLKLSDSFR</sequence>
<organism evidence="10 11">
    <name type="scientific">Papaver nudicaule</name>
    <name type="common">Iceland poppy</name>
    <dbReference type="NCBI Taxonomy" id="74823"/>
    <lineage>
        <taxon>Eukaryota</taxon>
        <taxon>Viridiplantae</taxon>
        <taxon>Streptophyta</taxon>
        <taxon>Embryophyta</taxon>
        <taxon>Tracheophyta</taxon>
        <taxon>Spermatophyta</taxon>
        <taxon>Magnoliopsida</taxon>
        <taxon>Ranunculales</taxon>
        <taxon>Papaveraceae</taxon>
        <taxon>Papaveroideae</taxon>
        <taxon>Papaver</taxon>
    </lineage>
</organism>
<dbReference type="InterPro" id="IPR031595">
    <property type="entry name" value="PRORP_C"/>
</dbReference>
<evidence type="ECO:0000256" key="4">
    <source>
        <dbReference type="ARBA" id="ARBA00022801"/>
    </source>
</evidence>
<evidence type="ECO:0000256" key="6">
    <source>
        <dbReference type="ARBA" id="ARBA00022946"/>
    </source>
</evidence>
<evidence type="ECO:0000256" key="3">
    <source>
        <dbReference type="ARBA" id="ARBA00022723"/>
    </source>
</evidence>
<keyword evidence="5" id="KW-0862">Zinc</keyword>
<reference evidence="10" key="1">
    <citation type="submission" date="2022-03" db="EMBL/GenBank/DDBJ databases">
        <title>A functionally conserved STORR gene fusion in Papaver species that diverged 16.8 million years ago.</title>
        <authorList>
            <person name="Catania T."/>
        </authorList>
    </citation>
    <scope>NUCLEOTIDE SEQUENCE</scope>
    <source>
        <strain evidence="10">S-191538</strain>
    </source>
</reference>
<dbReference type="EMBL" id="JAJJMA010277065">
    <property type="protein sequence ID" value="MCL7046074.1"/>
    <property type="molecule type" value="Genomic_DNA"/>
</dbReference>
<dbReference type="AlphaFoldDB" id="A0AA41VRC2"/>
<keyword evidence="3" id="KW-0479">Metal-binding</keyword>
<dbReference type="PANTHER" id="PTHR13547:SF1">
    <property type="entry name" value="MITOCHONDRIAL RIBONUCLEASE P CATALYTIC SUBUNIT"/>
    <property type="match status" value="1"/>
</dbReference>
<dbReference type="GO" id="GO:0004526">
    <property type="term" value="F:ribonuclease P activity"/>
    <property type="evidence" value="ECO:0007669"/>
    <property type="project" value="TreeGrafter"/>
</dbReference>
<name>A0AA41VRC2_PAPNU</name>
<feature type="domain" description="PRORP" evidence="9">
    <location>
        <begin position="2"/>
        <end position="150"/>
    </location>
</feature>
<evidence type="ECO:0000313" key="10">
    <source>
        <dbReference type="EMBL" id="MCL7046074.1"/>
    </source>
</evidence>
<feature type="region of interest" description="Disordered" evidence="8">
    <location>
        <begin position="153"/>
        <end position="230"/>
    </location>
</feature>
<accession>A0AA41VRC2</accession>